<feature type="transmembrane region" description="Helical" evidence="7">
    <location>
        <begin position="306"/>
        <end position="325"/>
    </location>
</feature>
<gene>
    <name evidence="9" type="ORF">WA026_011985</name>
</gene>
<feature type="transmembrane region" description="Helical" evidence="7">
    <location>
        <begin position="74"/>
        <end position="96"/>
    </location>
</feature>
<feature type="transmembrane region" description="Helical" evidence="7">
    <location>
        <begin position="192"/>
        <end position="208"/>
    </location>
</feature>
<dbReference type="PROSITE" id="PS50850">
    <property type="entry name" value="MFS"/>
    <property type="match status" value="1"/>
</dbReference>
<protein>
    <recommendedName>
        <fullName evidence="8">Major facilitator superfamily (MFS) profile domain-containing protein</fullName>
    </recommendedName>
</protein>
<feature type="transmembrane region" description="Helical" evidence="7">
    <location>
        <begin position="103"/>
        <end position="122"/>
    </location>
</feature>
<comment type="subcellular location">
    <subcellularLocation>
        <location evidence="1">Membrane</location>
        <topology evidence="1">Multi-pass membrane protein</topology>
    </subcellularLocation>
</comment>
<feature type="region of interest" description="Disordered" evidence="6">
    <location>
        <begin position="421"/>
        <end position="448"/>
    </location>
</feature>
<dbReference type="InterPro" id="IPR036259">
    <property type="entry name" value="MFS_trans_sf"/>
</dbReference>
<accession>A0AAW1VAK1</accession>
<evidence type="ECO:0000313" key="9">
    <source>
        <dbReference type="EMBL" id="KAK9890625.1"/>
    </source>
</evidence>
<dbReference type="GO" id="GO:0005335">
    <property type="term" value="F:serotonin:sodium:chloride symporter activity"/>
    <property type="evidence" value="ECO:0007669"/>
    <property type="project" value="TreeGrafter"/>
</dbReference>
<feature type="transmembrane region" description="Helical" evidence="7">
    <location>
        <begin position="12"/>
        <end position="34"/>
    </location>
</feature>
<keyword evidence="4 7" id="KW-1133">Transmembrane helix</keyword>
<evidence type="ECO:0000256" key="6">
    <source>
        <dbReference type="SAM" id="MobiDB-lite"/>
    </source>
</evidence>
<dbReference type="PANTHER" id="PTHR23506">
    <property type="entry name" value="GH10249P"/>
    <property type="match status" value="1"/>
</dbReference>
<evidence type="ECO:0000313" key="10">
    <source>
        <dbReference type="Proteomes" id="UP001431783"/>
    </source>
</evidence>
<dbReference type="Pfam" id="PF07690">
    <property type="entry name" value="MFS_1"/>
    <property type="match status" value="2"/>
</dbReference>
<sequence length="455" mass="49263">MYTALEDSNVTIFLIVYLSFFLDNVLLTVVVPIIPDFLLTQELENKENYSVYNAVGSLSPLQRKYEGVEDENGLLGALLASKAFVQLLFTPIVGYFITEIGCLLPMLLGSCNILLATLLFAYGKSYGFLVLARALHGSSSAAISVSGMSLLARHMPPNLRAKLMPISFGGIALGVLIGYPFGGIAYQNLGKQAPFIIIALFVCLNIGLQMRLMSKLDLEETEVTDNDSPSIMNLLKDKKTMIVASAICVSTTTMAVLEPCVPIWLLGHFQPPPSKWVLGAVFIPDSIGYFLGSHFGGLLPIDTWRAALIAMVIGGLSACAIPMVTQISELFLPHFGIGVSVGVVDAILVPYMATIIDEKGCTKYGPVYALQQVAVSLAYFVGPLIGGELVYLIGFAWLMRIVGLVNIGFCPLLVELEEENDEKGKISHPPGYSTCSSYSSLDDDSRAEDYEVLKE</sequence>
<organism evidence="9 10">
    <name type="scientific">Henosepilachna vigintioctopunctata</name>
    <dbReference type="NCBI Taxonomy" id="420089"/>
    <lineage>
        <taxon>Eukaryota</taxon>
        <taxon>Metazoa</taxon>
        <taxon>Ecdysozoa</taxon>
        <taxon>Arthropoda</taxon>
        <taxon>Hexapoda</taxon>
        <taxon>Insecta</taxon>
        <taxon>Pterygota</taxon>
        <taxon>Neoptera</taxon>
        <taxon>Endopterygota</taxon>
        <taxon>Coleoptera</taxon>
        <taxon>Polyphaga</taxon>
        <taxon>Cucujiformia</taxon>
        <taxon>Coccinelloidea</taxon>
        <taxon>Coccinellidae</taxon>
        <taxon>Epilachninae</taxon>
        <taxon>Epilachnini</taxon>
        <taxon>Henosepilachna</taxon>
    </lineage>
</organism>
<dbReference type="Gene3D" id="1.20.1250.20">
    <property type="entry name" value="MFS general substrate transporter like domains"/>
    <property type="match status" value="1"/>
</dbReference>
<feature type="transmembrane region" description="Helical" evidence="7">
    <location>
        <begin position="242"/>
        <end position="264"/>
    </location>
</feature>
<evidence type="ECO:0000256" key="3">
    <source>
        <dbReference type="ARBA" id="ARBA00022692"/>
    </source>
</evidence>
<keyword evidence="5 7" id="KW-0472">Membrane</keyword>
<dbReference type="SUPFAM" id="SSF103473">
    <property type="entry name" value="MFS general substrate transporter"/>
    <property type="match status" value="1"/>
</dbReference>
<dbReference type="EMBL" id="JARQZJ010000126">
    <property type="protein sequence ID" value="KAK9890625.1"/>
    <property type="molecule type" value="Genomic_DNA"/>
</dbReference>
<dbReference type="Proteomes" id="UP001431783">
    <property type="component" value="Unassembled WGS sequence"/>
</dbReference>
<comment type="caution">
    <text evidence="9">The sequence shown here is derived from an EMBL/GenBank/DDBJ whole genome shotgun (WGS) entry which is preliminary data.</text>
</comment>
<evidence type="ECO:0000259" key="8">
    <source>
        <dbReference type="PROSITE" id="PS50850"/>
    </source>
</evidence>
<evidence type="ECO:0000256" key="7">
    <source>
        <dbReference type="SAM" id="Phobius"/>
    </source>
</evidence>
<evidence type="ECO:0000256" key="1">
    <source>
        <dbReference type="ARBA" id="ARBA00004141"/>
    </source>
</evidence>
<feature type="transmembrane region" description="Helical" evidence="7">
    <location>
        <begin position="276"/>
        <end position="299"/>
    </location>
</feature>
<reference evidence="9 10" key="1">
    <citation type="submission" date="2023-03" db="EMBL/GenBank/DDBJ databases">
        <title>Genome insight into feeding habits of ladybird beetles.</title>
        <authorList>
            <person name="Li H.-S."/>
            <person name="Huang Y.-H."/>
            <person name="Pang H."/>
        </authorList>
    </citation>
    <scope>NUCLEOTIDE SEQUENCE [LARGE SCALE GENOMIC DNA]</scope>
    <source>
        <strain evidence="9">SYSU_2023b</strain>
        <tissue evidence="9">Whole body</tissue>
    </source>
</reference>
<feature type="transmembrane region" description="Helical" evidence="7">
    <location>
        <begin position="331"/>
        <end position="353"/>
    </location>
</feature>
<feature type="transmembrane region" description="Helical" evidence="7">
    <location>
        <begin position="128"/>
        <end position="151"/>
    </location>
</feature>
<dbReference type="PANTHER" id="PTHR23506:SF4">
    <property type="entry name" value="PORTABELLA"/>
    <property type="match status" value="1"/>
</dbReference>
<keyword evidence="3 7" id="KW-0812">Transmembrane</keyword>
<feature type="domain" description="Major facilitator superfamily (MFS) profile" evidence="8">
    <location>
        <begin position="12"/>
        <end position="420"/>
    </location>
</feature>
<keyword evidence="2" id="KW-0813">Transport</keyword>
<dbReference type="InterPro" id="IPR020846">
    <property type="entry name" value="MFS_dom"/>
</dbReference>
<keyword evidence="10" id="KW-1185">Reference proteome</keyword>
<dbReference type="InterPro" id="IPR050930">
    <property type="entry name" value="MFS_Vesicular_Transporter"/>
</dbReference>
<dbReference type="InterPro" id="IPR011701">
    <property type="entry name" value="MFS"/>
</dbReference>
<name>A0AAW1VAK1_9CUCU</name>
<evidence type="ECO:0000256" key="5">
    <source>
        <dbReference type="ARBA" id="ARBA00023136"/>
    </source>
</evidence>
<dbReference type="AlphaFoldDB" id="A0AAW1VAK1"/>
<dbReference type="GO" id="GO:0015842">
    <property type="term" value="P:aminergic neurotransmitter loading into synaptic vesicle"/>
    <property type="evidence" value="ECO:0007669"/>
    <property type="project" value="TreeGrafter"/>
</dbReference>
<dbReference type="GO" id="GO:0030672">
    <property type="term" value="C:synaptic vesicle membrane"/>
    <property type="evidence" value="ECO:0007669"/>
    <property type="project" value="TreeGrafter"/>
</dbReference>
<feature type="transmembrane region" description="Helical" evidence="7">
    <location>
        <begin position="163"/>
        <end position="186"/>
    </location>
</feature>
<evidence type="ECO:0000256" key="4">
    <source>
        <dbReference type="ARBA" id="ARBA00022989"/>
    </source>
</evidence>
<proteinExistence type="predicted"/>
<evidence type="ECO:0000256" key="2">
    <source>
        <dbReference type="ARBA" id="ARBA00022448"/>
    </source>
</evidence>
<dbReference type="GO" id="GO:0043195">
    <property type="term" value="C:terminal bouton"/>
    <property type="evidence" value="ECO:0007669"/>
    <property type="project" value="TreeGrafter"/>
</dbReference>